<dbReference type="InterPro" id="IPR008974">
    <property type="entry name" value="TRAF-like"/>
</dbReference>
<organism evidence="2 4">
    <name type="scientific">Rhizophagus clarus</name>
    <dbReference type="NCBI Taxonomy" id="94130"/>
    <lineage>
        <taxon>Eukaryota</taxon>
        <taxon>Fungi</taxon>
        <taxon>Fungi incertae sedis</taxon>
        <taxon>Mucoromycota</taxon>
        <taxon>Glomeromycotina</taxon>
        <taxon>Glomeromycetes</taxon>
        <taxon>Glomerales</taxon>
        <taxon>Glomeraceae</taxon>
        <taxon>Rhizophagus</taxon>
    </lineage>
</organism>
<dbReference type="AlphaFoldDB" id="A0A2Z6RM20"/>
<comment type="caution">
    <text evidence="2">The sequence shown here is derived from an EMBL/GenBank/DDBJ whole genome shotgun (WGS) entry which is preliminary data.</text>
</comment>
<protein>
    <submittedName>
        <fullName evidence="3">RCC1 and BTB domain-containing protein 1-like</fullName>
    </submittedName>
</protein>
<feature type="domain" description="BTB" evidence="1">
    <location>
        <begin position="165"/>
        <end position="263"/>
    </location>
</feature>
<accession>A0A2Z6RM20</accession>
<dbReference type="CDD" id="cd18186">
    <property type="entry name" value="BTB_POZ_ZBTB_KLHL-like"/>
    <property type="match status" value="1"/>
</dbReference>
<dbReference type="SMART" id="SM00225">
    <property type="entry name" value="BTB"/>
    <property type="match status" value="1"/>
</dbReference>
<evidence type="ECO:0000259" key="1">
    <source>
        <dbReference type="PROSITE" id="PS50097"/>
    </source>
</evidence>
<reference evidence="3" key="2">
    <citation type="submission" date="2019-10" db="EMBL/GenBank/DDBJ databases">
        <title>Conservation and host-specific expression of non-tandemly repeated heterogenous ribosome RNA gene in arbuscular mycorrhizal fungi.</title>
        <authorList>
            <person name="Maeda T."/>
            <person name="Kobayashi Y."/>
            <person name="Nakagawa T."/>
            <person name="Ezawa T."/>
            <person name="Yamaguchi K."/>
            <person name="Bino T."/>
            <person name="Nishimoto Y."/>
            <person name="Shigenobu S."/>
            <person name="Kawaguchi M."/>
        </authorList>
    </citation>
    <scope>NUCLEOTIDE SEQUENCE</scope>
    <source>
        <strain evidence="3">HR1</strain>
    </source>
</reference>
<proteinExistence type="predicted"/>
<dbReference type="SUPFAM" id="SSF54695">
    <property type="entry name" value="POZ domain"/>
    <property type="match status" value="1"/>
</dbReference>
<dbReference type="Gene3D" id="2.60.210.10">
    <property type="entry name" value="Apoptosis, Tumor Necrosis Factor Receptor Associated Protein 2, Chain A"/>
    <property type="match status" value="1"/>
</dbReference>
<dbReference type="OrthoDB" id="45365at2759"/>
<dbReference type="Proteomes" id="UP000615446">
    <property type="component" value="Unassembled WGS sequence"/>
</dbReference>
<dbReference type="Pfam" id="PF00651">
    <property type="entry name" value="BTB"/>
    <property type="match status" value="1"/>
</dbReference>
<dbReference type="PANTHER" id="PTHR24413">
    <property type="entry name" value="SPECKLE-TYPE POZ PROTEIN"/>
    <property type="match status" value="1"/>
</dbReference>
<evidence type="ECO:0000313" key="2">
    <source>
        <dbReference type="EMBL" id="GBC03434.1"/>
    </source>
</evidence>
<dbReference type="EMBL" id="BLAL01000044">
    <property type="protein sequence ID" value="GES79744.1"/>
    <property type="molecule type" value="Genomic_DNA"/>
</dbReference>
<dbReference type="InterPro" id="IPR000210">
    <property type="entry name" value="BTB/POZ_dom"/>
</dbReference>
<evidence type="ECO:0000313" key="3">
    <source>
        <dbReference type="EMBL" id="GES79744.1"/>
    </source>
</evidence>
<dbReference type="EMBL" id="BEXD01003885">
    <property type="protein sequence ID" value="GBC03434.1"/>
    <property type="molecule type" value="Genomic_DNA"/>
</dbReference>
<reference evidence="2 4" key="1">
    <citation type="submission" date="2017-11" db="EMBL/GenBank/DDBJ databases">
        <title>The genome of Rhizophagus clarus HR1 reveals common genetic basis of auxotrophy among arbuscular mycorrhizal fungi.</title>
        <authorList>
            <person name="Kobayashi Y."/>
        </authorList>
    </citation>
    <scope>NUCLEOTIDE SEQUENCE [LARGE SCALE GENOMIC DNA]</scope>
    <source>
        <strain evidence="2 4">HR1</strain>
    </source>
</reference>
<dbReference type="Proteomes" id="UP000247702">
    <property type="component" value="Unassembled WGS sequence"/>
</dbReference>
<gene>
    <name evidence="3" type="ORF">RCL2_000704400</name>
    <name evidence="2" type="ORF">RclHR1_05120004</name>
</gene>
<sequence>MPQKISRLNYQISITNSSELKDKFFSPNFCTSNNLYWKLCVKPTADEKYYGVFIHSVASPDEINWRNRSKLFIKLYAKEVSGQTYNLYNNTFYVPPDTNITKAYGCEEAFEKSSLRNGVLLIGVTFENFGNDELIQYNNINVPLEYPPKDLVNAWKDHLYNFQPVDVEFIVKDKTFYACSSIISKRSNYFANVLSGNWAESTNNNIKNEADENTVTSSDNNLSTKVEKLNHQIKHRIEITDFAPDVFAAMLEYLYTNQIDWINKDDESITVGLFCLADRYLLSDLRERAKMRLFNELNLYNASEIMFGLVPKYEDLKEPVLNFMVKNFEQVSDTQGFKNVLEKSADYYKFNDVMSELLSEHFKTQKSSHGKGTAKINNSKIQSDQSDSIFNI</sequence>
<evidence type="ECO:0000313" key="4">
    <source>
        <dbReference type="Proteomes" id="UP000247702"/>
    </source>
</evidence>
<dbReference type="InterPro" id="IPR011333">
    <property type="entry name" value="SKP1/BTB/POZ_sf"/>
</dbReference>
<name>A0A2Z6RM20_9GLOM</name>
<keyword evidence="4" id="KW-1185">Reference proteome</keyword>
<dbReference type="Gene3D" id="3.30.710.10">
    <property type="entry name" value="Potassium Channel Kv1.1, Chain A"/>
    <property type="match status" value="1"/>
</dbReference>
<dbReference type="PROSITE" id="PS50097">
    <property type="entry name" value="BTB"/>
    <property type="match status" value="1"/>
</dbReference>
<dbReference type="STRING" id="94130.A0A2Z6RM20"/>